<reference evidence="2 3" key="1">
    <citation type="submission" date="2019-09" db="EMBL/GenBank/DDBJ databases">
        <authorList>
            <person name="Silva M."/>
            <person name="Pereira G."/>
            <person name="Lopes-Da-Costa L."/>
            <person name="Silva E."/>
        </authorList>
    </citation>
    <scope>NUCLEOTIDE SEQUENCE [LARGE SCALE GENOMIC DNA]</scope>
    <source>
        <strain evidence="2 3">FMV-PI01</strain>
    </source>
</reference>
<keyword evidence="2" id="KW-0449">Lipoprotein</keyword>
<dbReference type="Gene3D" id="2.50.20.10">
    <property type="entry name" value="Lipoprotein localisation LolA/LolB/LppX"/>
    <property type="match status" value="1"/>
</dbReference>
<dbReference type="SUPFAM" id="SSF89392">
    <property type="entry name" value="Prokaryotic lipoproteins and lipoprotein localization factors"/>
    <property type="match status" value="1"/>
</dbReference>
<keyword evidence="1" id="KW-0732">Signal</keyword>
<dbReference type="InterPro" id="IPR004564">
    <property type="entry name" value="OM_lipoprot_carrier_LolA-like"/>
</dbReference>
<keyword evidence="3" id="KW-1185">Reference proteome</keyword>
<sequence>MKKVIIFLFCSFMCLAGDEEKIKKILNFSEIHGEFNQTKILKSFKNPIVAYGKFAIYDETFEQNLTKPFQVSVRVDKNGVFELRNGKFEKINSNFNGDIFLNIFTMNFENLKTNFDYKISFKDDWEILLLPKGILSKIFSQIRINGKKYVEKIVLEEINGDKTIYEFFNIK</sequence>
<dbReference type="RefSeq" id="WP_154570981.1">
    <property type="nucleotide sequence ID" value="NZ_VWSJ01000023.1"/>
</dbReference>
<dbReference type="InterPro" id="IPR029046">
    <property type="entry name" value="LolA/LolB/LppX"/>
</dbReference>
<evidence type="ECO:0000313" key="2">
    <source>
        <dbReference type="EMBL" id="MSN96715.1"/>
    </source>
</evidence>
<dbReference type="EMBL" id="VWSJ01000023">
    <property type="protein sequence ID" value="MSN96715.1"/>
    <property type="molecule type" value="Genomic_DNA"/>
</dbReference>
<evidence type="ECO:0000313" key="3">
    <source>
        <dbReference type="Proteomes" id="UP000476338"/>
    </source>
</evidence>
<comment type="caution">
    <text evidence="2">The sequence shown here is derived from an EMBL/GenBank/DDBJ whole genome shotgun (WGS) entry which is preliminary data.</text>
</comment>
<evidence type="ECO:0000256" key="1">
    <source>
        <dbReference type="ARBA" id="ARBA00022729"/>
    </source>
</evidence>
<dbReference type="AlphaFoldDB" id="A0A6L5WL26"/>
<gene>
    <name evidence="2" type="ORF">F1B92_05995</name>
</gene>
<name>A0A6L5WL26_9BACT</name>
<reference evidence="2 3" key="2">
    <citation type="submission" date="2020-03" db="EMBL/GenBank/DDBJ databases">
        <title>Campylobacter portucalensis sp. nov., a new species of Campylobacter isolated from the reproductive tract of bulls.</title>
        <authorList>
            <person name="Silva M.F."/>
            <person name="Pereira G."/>
            <person name="Carneiro C."/>
            <person name="Hemphill A."/>
            <person name="Mateus L."/>
            <person name="Lopes-Da-Costa L."/>
            <person name="Silva E."/>
        </authorList>
    </citation>
    <scope>NUCLEOTIDE SEQUENCE [LARGE SCALE GENOMIC DNA]</scope>
    <source>
        <strain evidence="2 3">FMV-PI01</strain>
    </source>
</reference>
<protein>
    <submittedName>
        <fullName evidence="2">Outer membrane lipoprotein carrier protein LolA</fullName>
    </submittedName>
</protein>
<accession>A0A6L5WL26</accession>
<organism evidence="2 3">
    <name type="scientific">Campylobacter portucalensis</name>
    <dbReference type="NCBI Taxonomy" id="2608384"/>
    <lineage>
        <taxon>Bacteria</taxon>
        <taxon>Pseudomonadati</taxon>
        <taxon>Campylobacterota</taxon>
        <taxon>Epsilonproteobacteria</taxon>
        <taxon>Campylobacterales</taxon>
        <taxon>Campylobacteraceae</taxon>
        <taxon>Campylobacter</taxon>
    </lineage>
</organism>
<proteinExistence type="predicted"/>
<dbReference type="Proteomes" id="UP000476338">
    <property type="component" value="Unassembled WGS sequence"/>
</dbReference>
<dbReference type="CDD" id="cd16325">
    <property type="entry name" value="LolA"/>
    <property type="match status" value="1"/>
</dbReference>